<dbReference type="EMBL" id="KZ613469">
    <property type="protein sequence ID" value="PMD25968.1"/>
    <property type="molecule type" value="Genomic_DNA"/>
</dbReference>
<gene>
    <name evidence="2" type="ORF">NA56DRAFT_642207</name>
</gene>
<dbReference type="OrthoDB" id="10264655at2759"/>
<dbReference type="InterPro" id="IPR027417">
    <property type="entry name" value="P-loop_NTPase"/>
</dbReference>
<feature type="compositionally biased region" description="Low complexity" evidence="1">
    <location>
        <begin position="160"/>
        <end position="170"/>
    </location>
</feature>
<protein>
    <submittedName>
        <fullName evidence="2">Uncharacterized protein</fullName>
    </submittedName>
</protein>
<keyword evidence="3" id="KW-1185">Reference proteome</keyword>
<reference evidence="2 3" key="1">
    <citation type="submission" date="2016-05" db="EMBL/GenBank/DDBJ databases">
        <title>A degradative enzymes factory behind the ericoid mycorrhizal symbiosis.</title>
        <authorList>
            <consortium name="DOE Joint Genome Institute"/>
            <person name="Martino E."/>
            <person name="Morin E."/>
            <person name="Grelet G."/>
            <person name="Kuo A."/>
            <person name="Kohler A."/>
            <person name="Daghino S."/>
            <person name="Barry K."/>
            <person name="Choi C."/>
            <person name="Cichocki N."/>
            <person name="Clum A."/>
            <person name="Copeland A."/>
            <person name="Hainaut M."/>
            <person name="Haridas S."/>
            <person name="Labutti K."/>
            <person name="Lindquist E."/>
            <person name="Lipzen A."/>
            <person name="Khouja H.-R."/>
            <person name="Murat C."/>
            <person name="Ohm R."/>
            <person name="Olson A."/>
            <person name="Spatafora J."/>
            <person name="Veneault-Fourrey C."/>
            <person name="Henrissat B."/>
            <person name="Grigoriev I."/>
            <person name="Martin F."/>
            <person name="Perotto S."/>
        </authorList>
    </citation>
    <scope>NUCLEOTIDE SEQUENCE [LARGE SCALE GENOMIC DNA]</scope>
    <source>
        <strain evidence="2 3">UAMH 7357</strain>
    </source>
</reference>
<evidence type="ECO:0000313" key="3">
    <source>
        <dbReference type="Proteomes" id="UP000235672"/>
    </source>
</evidence>
<feature type="region of interest" description="Disordered" evidence="1">
    <location>
        <begin position="147"/>
        <end position="174"/>
    </location>
</feature>
<dbReference type="Gene3D" id="3.40.50.300">
    <property type="entry name" value="P-loop containing nucleotide triphosphate hydrolases"/>
    <property type="match status" value="1"/>
</dbReference>
<evidence type="ECO:0000313" key="2">
    <source>
        <dbReference type="EMBL" id="PMD25968.1"/>
    </source>
</evidence>
<organism evidence="2 3">
    <name type="scientific">Hyaloscypha hepaticicola</name>
    <dbReference type="NCBI Taxonomy" id="2082293"/>
    <lineage>
        <taxon>Eukaryota</taxon>
        <taxon>Fungi</taxon>
        <taxon>Dikarya</taxon>
        <taxon>Ascomycota</taxon>
        <taxon>Pezizomycotina</taxon>
        <taxon>Leotiomycetes</taxon>
        <taxon>Helotiales</taxon>
        <taxon>Hyaloscyphaceae</taxon>
        <taxon>Hyaloscypha</taxon>
    </lineage>
</organism>
<evidence type="ECO:0000256" key="1">
    <source>
        <dbReference type="SAM" id="MobiDB-lite"/>
    </source>
</evidence>
<dbReference type="Proteomes" id="UP000235672">
    <property type="component" value="Unassembled WGS sequence"/>
</dbReference>
<dbReference type="STRING" id="1745343.A0A2J6QI81"/>
<sequence length="433" mass="47956">MPKHLCPLITYTSTPSDTAFCQASIINDQIGEYMISWNGTRGNDPATPYAPPGNVPLGTEITTHHSSSNGENNGVSVRVPSNVSIDTTFSIASTLHEGGRTKIFTISGPDTDCDEAVNFARMFEALANASKSEISVVTKVMSTMTLDSKSDTESEAGGVSLSSPISEQSSEGGAELFQKQRDIDDLAPPYSHINMDITALKLKYADLIKQMRAKVQEFLEQSTSSCHTDSLKLPKIQIIEAFLLFSDPSIIWTSYANTSHIPCLLAVFHSFLRQLEDNSAKLAQKGHIDDALENERTIIELHIHNINRFCKRGMMEQFSCKLWLTTSEKAAKERRFTRPAYIDTRDGGLREPGQMWKTEGYFDQVAWKHHIEKHEWLVGENEGDGELGRYKEGVHIRAEDLGVEGTVRWAVGAILEEMGKLGKGEQKVPNGST</sequence>
<dbReference type="AlphaFoldDB" id="A0A2J6QI81"/>
<name>A0A2J6QI81_9HELO</name>
<proteinExistence type="predicted"/>
<accession>A0A2J6QI81</accession>